<keyword evidence="4" id="KW-0233">DNA recombination</keyword>
<dbReference type="GeneID" id="93903452"/>
<dbReference type="PANTHER" id="PTHR35528:SF3">
    <property type="entry name" value="BLL1675 PROTEIN"/>
    <property type="match status" value="1"/>
</dbReference>
<evidence type="ECO:0000313" key="6">
    <source>
        <dbReference type="EMBL" id="CDT27359.1"/>
    </source>
</evidence>
<dbReference type="InterPro" id="IPR036397">
    <property type="entry name" value="RNaseH_sf"/>
</dbReference>
<keyword evidence="7" id="KW-1185">Reference proteome</keyword>
<proteinExistence type="predicted"/>
<evidence type="ECO:0000313" key="7">
    <source>
        <dbReference type="Proteomes" id="UP000049077"/>
    </source>
</evidence>
<protein>
    <submittedName>
        <fullName evidence="6">Transposase</fullName>
    </submittedName>
</protein>
<dbReference type="InterPro" id="IPR052183">
    <property type="entry name" value="IS_Transposase"/>
</dbReference>
<gene>
    <name evidence="6" type="ORF">VCR4J5_1760018</name>
</gene>
<keyword evidence="2" id="KW-0815">Transposition</keyword>
<accession>A0ABM9QSV8</accession>
<dbReference type="NCBIfam" id="NF033587">
    <property type="entry name" value="transpos_IS6"/>
    <property type="match status" value="1"/>
</dbReference>
<dbReference type="InterPro" id="IPR012337">
    <property type="entry name" value="RNaseH-like_sf"/>
</dbReference>
<dbReference type="RefSeq" id="WP_048659323.1">
    <property type="nucleotide sequence ID" value="NZ_AP025478.1"/>
</dbReference>
<evidence type="ECO:0000256" key="3">
    <source>
        <dbReference type="ARBA" id="ARBA00023125"/>
    </source>
</evidence>
<evidence type="ECO:0000256" key="1">
    <source>
        <dbReference type="ARBA" id="ARBA00002286"/>
    </source>
</evidence>
<dbReference type="InterPro" id="IPR032874">
    <property type="entry name" value="DDE_dom"/>
</dbReference>
<evidence type="ECO:0000256" key="4">
    <source>
        <dbReference type="ARBA" id="ARBA00023172"/>
    </source>
</evidence>
<dbReference type="EMBL" id="CCJX01000086">
    <property type="protein sequence ID" value="CDT27359.1"/>
    <property type="molecule type" value="Genomic_DNA"/>
</dbReference>
<evidence type="ECO:0000259" key="5">
    <source>
        <dbReference type="PROSITE" id="PS50994"/>
    </source>
</evidence>
<dbReference type="Pfam" id="PF13610">
    <property type="entry name" value="DDE_Tnp_IS240"/>
    <property type="match status" value="1"/>
</dbReference>
<dbReference type="InterPro" id="IPR001584">
    <property type="entry name" value="Integrase_cat-core"/>
</dbReference>
<comment type="caution">
    <text evidence="6">The sequence shown here is derived from an EMBL/GenBank/DDBJ whole genome shotgun (WGS) entry which is preliminary data.</text>
</comment>
<dbReference type="PANTHER" id="PTHR35528">
    <property type="entry name" value="BLL1675 PROTEIN"/>
    <property type="match status" value="1"/>
</dbReference>
<sequence>MMFKGCHFPSEVILETVRYYIAYKLSYREIEEIQRERGVTVDHATINRWVLKFSPILEHKARRRKKPVSGSWRMDETYIKVKGEWLYYYRAVDKFGEVIDYYLSYNRDEAAAKTFLNKAIAQYGLPDKVVIDGSKSNYAAIDAMNVQLWLTGFFMLSLIEILDVKYLNNIVDQSHRWVKQKTRQALGWKSLEGAKASLHGKELWTMLKRDQIEIEGDTAFERFYALAE</sequence>
<comment type="function">
    <text evidence="1">Involved in the transposition of the insertion sequence.</text>
</comment>
<dbReference type="SUPFAM" id="SSF53098">
    <property type="entry name" value="Ribonuclease H-like"/>
    <property type="match status" value="1"/>
</dbReference>
<dbReference type="InterPro" id="IPR047930">
    <property type="entry name" value="Transpos_IS6"/>
</dbReference>
<organism evidence="6 7">
    <name type="scientific">Vibrio crassostreae</name>
    <dbReference type="NCBI Taxonomy" id="246167"/>
    <lineage>
        <taxon>Bacteria</taxon>
        <taxon>Pseudomonadati</taxon>
        <taxon>Pseudomonadota</taxon>
        <taxon>Gammaproteobacteria</taxon>
        <taxon>Vibrionales</taxon>
        <taxon>Vibrionaceae</taxon>
        <taxon>Vibrio</taxon>
    </lineage>
</organism>
<evidence type="ECO:0000256" key="2">
    <source>
        <dbReference type="ARBA" id="ARBA00022578"/>
    </source>
</evidence>
<feature type="domain" description="Integrase catalytic" evidence="5">
    <location>
        <begin position="63"/>
        <end position="227"/>
    </location>
</feature>
<name>A0ABM9QSV8_9VIBR</name>
<dbReference type="PROSITE" id="PS50994">
    <property type="entry name" value="INTEGRASE"/>
    <property type="match status" value="1"/>
</dbReference>
<keyword evidence="3" id="KW-0238">DNA-binding</keyword>
<reference evidence="6 7" key="1">
    <citation type="submission" date="2014-06" db="EMBL/GenBank/DDBJ databases">
        <authorList>
            <person name="Le Roux F."/>
        </authorList>
    </citation>
    <scope>NUCLEOTIDE SEQUENCE [LARGE SCALE GENOMIC DNA]</scope>
    <source>
        <strain evidence="6 7">J5-4</strain>
    </source>
</reference>
<dbReference type="Gene3D" id="3.30.420.10">
    <property type="entry name" value="Ribonuclease H-like superfamily/Ribonuclease H"/>
    <property type="match status" value="1"/>
</dbReference>
<dbReference type="Proteomes" id="UP000049077">
    <property type="component" value="Unassembled WGS sequence"/>
</dbReference>